<evidence type="ECO:0000256" key="5">
    <source>
        <dbReference type="PIRSR" id="PIRSR001220-2"/>
    </source>
</evidence>
<dbReference type="SFLD" id="SFLDS00057">
    <property type="entry name" value="Glutaminase/Asparaginase"/>
    <property type="match status" value="1"/>
</dbReference>
<keyword evidence="11" id="KW-1185">Reference proteome</keyword>
<dbReference type="SMART" id="SM00870">
    <property type="entry name" value="Asparaginase"/>
    <property type="match status" value="1"/>
</dbReference>
<dbReference type="RefSeq" id="WP_182808526.1">
    <property type="nucleotide sequence ID" value="NZ_JACJFM010000009.1"/>
</dbReference>
<dbReference type="InterPro" id="IPR027474">
    <property type="entry name" value="L-asparaginase_N"/>
</dbReference>
<dbReference type="InterPro" id="IPR027475">
    <property type="entry name" value="Asparaginase/glutaminase_AS2"/>
</dbReference>
<evidence type="ECO:0000256" key="1">
    <source>
        <dbReference type="ARBA" id="ARBA00010518"/>
    </source>
</evidence>
<protein>
    <recommendedName>
        <fullName evidence="2">asparaginase</fullName>
        <ecNumber evidence="2">3.5.1.1</ecNumber>
    </recommendedName>
</protein>
<feature type="active site" evidence="7">
    <location>
        <position position="129"/>
    </location>
</feature>
<dbReference type="InterPro" id="IPR020827">
    <property type="entry name" value="Asparaginase/glutaminase_AS1"/>
</dbReference>
<dbReference type="InterPro" id="IPR027473">
    <property type="entry name" value="L-asparaginase_C"/>
</dbReference>
<comment type="similarity">
    <text evidence="1">Belongs to the asparaginase 1 family.</text>
</comment>
<dbReference type="InterPro" id="IPR036152">
    <property type="entry name" value="Asp/glu_Ase-like_sf"/>
</dbReference>
<dbReference type="InterPro" id="IPR040919">
    <property type="entry name" value="Asparaginase_C"/>
</dbReference>
<evidence type="ECO:0000259" key="8">
    <source>
        <dbReference type="Pfam" id="PF00710"/>
    </source>
</evidence>
<feature type="active site" description="O-isoaspartyl threonine intermediate" evidence="4">
    <location>
        <position position="49"/>
    </location>
</feature>
<dbReference type="PANTHER" id="PTHR11707:SF28">
    <property type="entry name" value="60 KDA LYSOPHOSPHOLIPASE"/>
    <property type="match status" value="1"/>
</dbReference>
<proteinExistence type="inferred from homology"/>
<dbReference type="AlphaFoldDB" id="A0A839IPW2"/>
<dbReference type="Pfam" id="PF17763">
    <property type="entry name" value="Asparaginase_C"/>
    <property type="match status" value="1"/>
</dbReference>
<feature type="domain" description="L-asparaginase N-terminal" evidence="8">
    <location>
        <begin position="40"/>
        <end position="231"/>
    </location>
</feature>
<dbReference type="GO" id="GO:0004067">
    <property type="term" value="F:asparaginase activity"/>
    <property type="evidence" value="ECO:0007669"/>
    <property type="project" value="UniProtKB-UniRule"/>
</dbReference>
<dbReference type="PIRSF" id="PIRSF001220">
    <property type="entry name" value="L-ASNase_gatD"/>
    <property type="match status" value="1"/>
</dbReference>
<dbReference type="SUPFAM" id="SSF53774">
    <property type="entry name" value="Glutaminase/Asparaginase"/>
    <property type="match status" value="1"/>
</dbReference>
<gene>
    <name evidence="10" type="ORF">H4O21_08975</name>
</gene>
<accession>A0A839IPW2</accession>
<sequence>MYHDIYSQIQSIDTLSFNTLAVSTGTNITQNDTEQSNQSRVAMIYTGGTIGMKSTEKGLAPAGNMANRLADKLFSLPEARKLCLPDFDLLTLKTLIDSSNALPEDWYKLAGLIWQLKDSYQGFILLHGTDTLAYTASALSFLTCGLGKPVIVTGSQYPLEYENSDAPDNTEAALRLAREETIQETLVTFGGKVLRGNRCTKTSTFSHQGFSSPNAPEIGHWKEGAFKINQALLSPVSESEHNLCGQILQAAQTDSPLVSVIKLYPGIRAEMLQPLLSYPVKAAVLETYGSGNIPDQNEALLELLHQASEAGIAIINRSQCPEGPVSTSYAAGSALTEAGVIAGHDITCEAAFTKLHCLIQAGLSGDQLKHEFSRNLCGEMSL</sequence>
<dbReference type="PROSITE" id="PS00917">
    <property type="entry name" value="ASN_GLN_ASE_2"/>
    <property type="match status" value="1"/>
</dbReference>
<dbReference type="Proteomes" id="UP000565262">
    <property type="component" value="Unassembled WGS sequence"/>
</dbReference>
<dbReference type="PRINTS" id="PR00139">
    <property type="entry name" value="ASNGLNASE"/>
</dbReference>
<name>A0A839IPW2_9GAMM</name>
<dbReference type="Pfam" id="PF00710">
    <property type="entry name" value="Asparaginase"/>
    <property type="match status" value="1"/>
</dbReference>
<evidence type="ECO:0000256" key="3">
    <source>
        <dbReference type="ARBA" id="ARBA00022801"/>
    </source>
</evidence>
<dbReference type="PANTHER" id="PTHR11707">
    <property type="entry name" value="L-ASPARAGINASE"/>
    <property type="match status" value="1"/>
</dbReference>
<keyword evidence="3" id="KW-0378">Hydrolase</keyword>
<dbReference type="CDD" id="cd08963">
    <property type="entry name" value="L-asparaginase_I"/>
    <property type="match status" value="1"/>
</dbReference>
<dbReference type="FunFam" id="3.40.50.40:FF:000001">
    <property type="entry name" value="L-asparaginase 1"/>
    <property type="match status" value="1"/>
</dbReference>
<feature type="domain" description="Asparaginase/glutaminase C-terminal" evidence="9">
    <location>
        <begin position="258"/>
        <end position="371"/>
    </location>
</feature>
<dbReference type="PROSITE" id="PS51732">
    <property type="entry name" value="ASN_GLN_ASE_3"/>
    <property type="match status" value="1"/>
</dbReference>
<evidence type="ECO:0000313" key="10">
    <source>
        <dbReference type="EMBL" id="MBB1486740.1"/>
    </source>
</evidence>
<reference evidence="10 11" key="1">
    <citation type="submission" date="2020-08" db="EMBL/GenBank/DDBJ databases">
        <title>Oceanospirillum sp. nov. isolated from marine sediment.</title>
        <authorList>
            <person name="Ji X."/>
        </authorList>
    </citation>
    <scope>NUCLEOTIDE SEQUENCE [LARGE SCALE GENOMIC DNA]</scope>
    <source>
        <strain evidence="10 11">D5</strain>
    </source>
</reference>
<dbReference type="InterPro" id="IPR006034">
    <property type="entry name" value="Asparaginase/glutaminase-like"/>
</dbReference>
<dbReference type="PROSITE" id="PS00144">
    <property type="entry name" value="ASN_GLN_ASE_1"/>
    <property type="match status" value="1"/>
</dbReference>
<dbReference type="Gene3D" id="3.40.50.1170">
    <property type="entry name" value="L-asparaginase, N-terminal domain"/>
    <property type="match status" value="1"/>
</dbReference>
<dbReference type="Gene3D" id="3.40.50.40">
    <property type="match status" value="1"/>
</dbReference>
<dbReference type="InterPro" id="IPR037152">
    <property type="entry name" value="L-asparaginase_N_sf"/>
</dbReference>
<feature type="active site" evidence="6">
    <location>
        <position position="49"/>
    </location>
</feature>
<evidence type="ECO:0000256" key="4">
    <source>
        <dbReference type="PIRSR" id="PIRSR001220-1"/>
    </source>
</evidence>
<dbReference type="GO" id="GO:0009066">
    <property type="term" value="P:aspartate family amino acid metabolic process"/>
    <property type="evidence" value="ECO:0007669"/>
    <property type="project" value="UniProtKB-ARBA"/>
</dbReference>
<dbReference type="InterPro" id="IPR041725">
    <property type="entry name" value="L-asparaginase_I"/>
</dbReference>
<organism evidence="10 11">
    <name type="scientific">Oceanospirillum sediminis</name>
    <dbReference type="NCBI Taxonomy" id="2760088"/>
    <lineage>
        <taxon>Bacteria</taxon>
        <taxon>Pseudomonadati</taxon>
        <taxon>Pseudomonadota</taxon>
        <taxon>Gammaproteobacteria</taxon>
        <taxon>Oceanospirillales</taxon>
        <taxon>Oceanospirillaceae</taxon>
        <taxon>Oceanospirillum</taxon>
    </lineage>
</organism>
<dbReference type="EMBL" id="JACJFM010000009">
    <property type="protein sequence ID" value="MBB1486740.1"/>
    <property type="molecule type" value="Genomic_DNA"/>
</dbReference>
<feature type="binding site" evidence="5">
    <location>
        <begin position="129"/>
        <end position="130"/>
    </location>
    <ligand>
        <name>substrate</name>
    </ligand>
</feature>
<dbReference type="PIRSF" id="PIRSF500176">
    <property type="entry name" value="L_ASNase"/>
    <property type="match status" value="1"/>
</dbReference>
<evidence type="ECO:0000259" key="9">
    <source>
        <dbReference type="Pfam" id="PF17763"/>
    </source>
</evidence>
<comment type="caution">
    <text evidence="10">The sequence shown here is derived from an EMBL/GenBank/DDBJ whole genome shotgun (WGS) entry which is preliminary data.</text>
</comment>
<evidence type="ECO:0000256" key="2">
    <source>
        <dbReference type="ARBA" id="ARBA00012920"/>
    </source>
</evidence>
<evidence type="ECO:0000256" key="7">
    <source>
        <dbReference type="PROSITE-ProRule" id="PRU10100"/>
    </source>
</evidence>
<dbReference type="EC" id="3.5.1.1" evidence="2"/>
<evidence type="ECO:0000313" key="11">
    <source>
        <dbReference type="Proteomes" id="UP000565262"/>
    </source>
</evidence>
<evidence type="ECO:0000256" key="6">
    <source>
        <dbReference type="PROSITE-ProRule" id="PRU10099"/>
    </source>
</evidence>
<feature type="binding site" evidence="5">
    <location>
        <position position="98"/>
    </location>
    <ligand>
        <name>substrate</name>
    </ligand>
</feature>